<name>X0ZJE7_9ZZZZ</name>
<proteinExistence type="predicted"/>
<organism evidence="1">
    <name type="scientific">marine sediment metagenome</name>
    <dbReference type="NCBI Taxonomy" id="412755"/>
    <lineage>
        <taxon>unclassified sequences</taxon>
        <taxon>metagenomes</taxon>
        <taxon>ecological metagenomes</taxon>
    </lineage>
</organism>
<reference evidence="1" key="1">
    <citation type="journal article" date="2014" name="Front. Microbiol.">
        <title>High frequency of phylogenetically diverse reductive dehalogenase-homologous genes in deep subseafloor sedimentary metagenomes.</title>
        <authorList>
            <person name="Kawai M."/>
            <person name="Futagami T."/>
            <person name="Toyoda A."/>
            <person name="Takaki Y."/>
            <person name="Nishi S."/>
            <person name="Hori S."/>
            <person name="Arai W."/>
            <person name="Tsubouchi T."/>
            <person name="Morono Y."/>
            <person name="Uchiyama I."/>
            <person name="Ito T."/>
            <person name="Fujiyama A."/>
            <person name="Inagaki F."/>
            <person name="Takami H."/>
        </authorList>
    </citation>
    <scope>NUCLEOTIDE SEQUENCE</scope>
    <source>
        <strain evidence="1">Expedition CK06-06</strain>
    </source>
</reference>
<gene>
    <name evidence="1" type="ORF">S01H4_08410</name>
</gene>
<accession>X0ZJE7</accession>
<evidence type="ECO:0000313" key="1">
    <source>
        <dbReference type="EMBL" id="GAG69489.1"/>
    </source>
</evidence>
<feature type="non-terminal residue" evidence="1">
    <location>
        <position position="1"/>
    </location>
</feature>
<dbReference type="AlphaFoldDB" id="X0ZJE7"/>
<protein>
    <submittedName>
        <fullName evidence="1">Uncharacterized protein</fullName>
    </submittedName>
</protein>
<sequence>VNEINFNCLKMFNDLFHKTALYIIDNNVKIPGAIKGKDIHIVKIKNLEEVDDEEEFIELIQDS</sequence>
<dbReference type="EMBL" id="BART01002884">
    <property type="protein sequence ID" value="GAG69489.1"/>
    <property type="molecule type" value="Genomic_DNA"/>
</dbReference>
<comment type="caution">
    <text evidence="1">The sequence shown here is derived from an EMBL/GenBank/DDBJ whole genome shotgun (WGS) entry which is preliminary data.</text>
</comment>